<dbReference type="Proteomes" id="UP000605805">
    <property type="component" value="Unassembled WGS sequence"/>
</dbReference>
<dbReference type="NCBIfam" id="TIGR03156">
    <property type="entry name" value="GTP_HflX"/>
    <property type="match status" value="1"/>
</dbReference>
<comment type="subunit">
    <text evidence="5">Monomer. Associates with the 50S ribosomal subunit.</text>
</comment>
<keyword evidence="5" id="KW-0963">Cytoplasm</keyword>
<reference evidence="10" key="1">
    <citation type="journal article" date="2020" name="ISME J.">
        <title>Gammaproteobacteria mediating utilization of methyl-, sulfur- and petroleum organic compounds in deep ocean hydrothermal plumes.</title>
        <authorList>
            <person name="Zhou Z."/>
            <person name="Liu Y."/>
            <person name="Pan J."/>
            <person name="Cron B.R."/>
            <person name="Toner B.M."/>
            <person name="Anantharaman K."/>
            <person name="Breier J.A."/>
            <person name="Dick G.J."/>
            <person name="Li M."/>
        </authorList>
    </citation>
    <scope>NUCLEOTIDE SEQUENCE</scope>
    <source>
        <strain evidence="10">SZUA-1435</strain>
    </source>
</reference>
<evidence type="ECO:0000313" key="10">
    <source>
        <dbReference type="EMBL" id="HIP57414.1"/>
    </source>
</evidence>
<dbReference type="PRINTS" id="PR00326">
    <property type="entry name" value="GTP1OBG"/>
</dbReference>
<feature type="binding site" evidence="6">
    <location>
        <begin position="222"/>
        <end position="226"/>
    </location>
    <ligand>
        <name>GTP</name>
        <dbReference type="ChEBI" id="CHEBI:37565"/>
    </ligand>
</feature>
<dbReference type="InterPro" id="IPR042108">
    <property type="entry name" value="GTPase_HflX_N_sf"/>
</dbReference>
<evidence type="ECO:0000256" key="7">
    <source>
        <dbReference type="PIRSR" id="PIRSR006809-2"/>
    </source>
</evidence>
<protein>
    <recommendedName>
        <fullName evidence="5">GTPase HflX</fullName>
    </recommendedName>
    <alternativeName>
        <fullName evidence="5">GTP-binding protein HflX</fullName>
    </alternativeName>
</protein>
<dbReference type="Pfam" id="PF16360">
    <property type="entry name" value="GTP-bdg_M"/>
    <property type="match status" value="1"/>
</dbReference>
<dbReference type="GO" id="GO:0005737">
    <property type="term" value="C:cytoplasm"/>
    <property type="evidence" value="ECO:0007669"/>
    <property type="project" value="UniProtKB-SubCell"/>
</dbReference>
<dbReference type="InterPro" id="IPR027417">
    <property type="entry name" value="P-loop_NTPase"/>
</dbReference>
<evidence type="ECO:0000256" key="1">
    <source>
        <dbReference type="ARBA" id="ARBA00022723"/>
    </source>
</evidence>
<dbReference type="AlphaFoldDB" id="A0A833DV14"/>
<comment type="caution">
    <text evidence="10">The sequence shown here is derived from an EMBL/GenBank/DDBJ whole genome shotgun (WGS) entry which is preliminary data.</text>
</comment>
<evidence type="ECO:0000313" key="11">
    <source>
        <dbReference type="Proteomes" id="UP000605805"/>
    </source>
</evidence>
<gene>
    <name evidence="5 10" type="primary">hflX</name>
    <name evidence="10" type="ORF">EYH02_05040</name>
</gene>
<evidence type="ECO:0000256" key="6">
    <source>
        <dbReference type="PIRSR" id="PIRSR006809-1"/>
    </source>
</evidence>
<dbReference type="Gene3D" id="3.40.50.11060">
    <property type="entry name" value="GTPase HflX, N-terminal domain"/>
    <property type="match status" value="1"/>
</dbReference>
<accession>A0A833DV14</accession>
<feature type="coiled-coil region" evidence="8">
    <location>
        <begin position="157"/>
        <end position="184"/>
    </location>
</feature>
<feature type="binding site" evidence="7">
    <location>
        <position position="224"/>
    </location>
    <ligand>
        <name>Mg(2+)</name>
        <dbReference type="ChEBI" id="CHEBI:18420"/>
    </ligand>
</feature>
<sequence>MSRIHNSENKVLLIVREDELEDLNEILAILHEAGYEEQQIVVVKHVDSRCYVGKGKLEEIKNLVKSYGIRKVCVFDSLKPRHYTCLMKELNVEVLDKVMIILEIFDRHAGSREAKLQIELAKLKHELPLIRDWLRRVKLRELPGFLGAGEYAVDAYYRHVKKRIAKISHELEELRRRRERERRKRKEIGFPHIAIAGYTNSGKTTLFNALTNLNKPTGYEMFTTLSAKTYAVKLCGEMVALVDTVGFIKRIPMEIIEAFRAVLEEISDAEGIVLVLDASEKVDTVLDKLDSSITILKRIGAYGKPMVIALNKVDLITAEQLDERLRVVRDFVTTYALNVVDIVAISALKRINISKLKEGICSIVKHCHKTSPHQSLY</sequence>
<dbReference type="GO" id="GO:0005525">
    <property type="term" value="F:GTP binding"/>
    <property type="evidence" value="ECO:0007669"/>
    <property type="project" value="UniProtKB-UniRule"/>
</dbReference>
<dbReference type="InterPro" id="IPR016496">
    <property type="entry name" value="GTPase_HflX"/>
</dbReference>
<dbReference type="HAMAP" id="MF_00900">
    <property type="entry name" value="GTPase_HflX"/>
    <property type="match status" value="1"/>
</dbReference>
<keyword evidence="8" id="KW-0175">Coiled coil</keyword>
<dbReference type="InterPro" id="IPR032305">
    <property type="entry name" value="GTP-bd_M"/>
</dbReference>
<evidence type="ECO:0000256" key="4">
    <source>
        <dbReference type="ARBA" id="ARBA00023134"/>
    </source>
</evidence>
<feature type="binding site" evidence="6">
    <location>
        <begin position="346"/>
        <end position="348"/>
    </location>
    <ligand>
        <name>GTP</name>
        <dbReference type="ChEBI" id="CHEBI:37565"/>
    </ligand>
</feature>
<dbReference type="GO" id="GO:0046872">
    <property type="term" value="F:metal ion binding"/>
    <property type="evidence" value="ECO:0007669"/>
    <property type="project" value="UniProtKB-KW"/>
</dbReference>
<evidence type="ECO:0000256" key="2">
    <source>
        <dbReference type="ARBA" id="ARBA00022741"/>
    </source>
</evidence>
<dbReference type="GO" id="GO:0043022">
    <property type="term" value="F:ribosome binding"/>
    <property type="evidence" value="ECO:0007669"/>
    <property type="project" value="TreeGrafter"/>
</dbReference>
<name>A0A833DV14_9CREN</name>
<dbReference type="InterPro" id="IPR030394">
    <property type="entry name" value="G_HFLX_dom"/>
</dbReference>
<evidence type="ECO:0000259" key="9">
    <source>
        <dbReference type="PROSITE" id="PS51705"/>
    </source>
</evidence>
<feature type="binding site" evidence="6">
    <location>
        <begin position="311"/>
        <end position="314"/>
    </location>
    <ligand>
        <name>GTP</name>
        <dbReference type="ChEBI" id="CHEBI:37565"/>
    </ligand>
</feature>
<dbReference type="InterPro" id="IPR025121">
    <property type="entry name" value="GTPase_HflX_N"/>
</dbReference>
<evidence type="ECO:0000256" key="3">
    <source>
        <dbReference type="ARBA" id="ARBA00022842"/>
    </source>
</evidence>
<dbReference type="SUPFAM" id="SSF52540">
    <property type="entry name" value="P-loop containing nucleoside triphosphate hydrolases"/>
    <property type="match status" value="1"/>
</dbReference>
<feature type="binding site" evidence="7">
    <location>
        <position position="204"/>
    </location>
    <ligand>
        <name>Mg(2+)</name>
        <dbReference type="ChEBI" id="CHEBI:18420"/>
    </ligand>
</feature>
<keyword evidence="3 7" id="KW-0460">Magnesium</keyword>
<dbReference type="PROSITE" id="PS51705">
    <property type="entry name" value="G_HFLX"/>
    <property type="match status" value="1"/>
</dbReference>
<dbReference type="PANTHER" id="PTHR10229:SF8">
    <property type="entry name" value="GTPASE HFLX"/>
    <property type="match status" value="1"/>
</dbReference>
<feature type="binding site" evidence="6">
    <location>
        <begin position="197"/>
        <end position="204"/>
    </location>
    <ligand>
        <name>GTP</name>
        <dbReference type="ChEBI" id="CHEBI:37565"/>
    </ligand>
</feature>
<comment type="similarity">
    <text evidence="5">Belongs to the TRAFAC class OBG-HflX-like GTPase superfamily. HflX GTPase family.</text>
</comment>
<feature type="binding site" evidence="6">
    <location>
        <begin position="243"/>
        <end position="246"/>
    </location>
    <ligand>
        <name>GTP</name>
        <dbReference type="ChEBI" id="CHEBI:37565"/>
    </ligand>
</feature>
<dbReference type="Gene3D" id="3.40.50.300">
    <property type="entry name" value="P-loop containing nucleotide triphosphate hydrolases"/>
    <property type="match status" value="1"/>
</dbReference>
<evidence type="ECO:0000256" key="8">
    <source>
        <dbReference type="SAM" id="Coils"/>
    </source>
</evidence>
<comment type="function">
    <text evidence="5">GTPase that associates with the 50S ribosomal subunit and may have a role during protein synthesis or ribosome biogenesis.</text>
</comment>
<dbReference type="InterPro" id="IPR005225">
    <property type="entry name" value="Small_GTP-bd"/>
</dbReference>
<dbReference type="GO" id="GO:0003924">
    <property type="term" value="F:GTPase activity"/>
    <property type="evidence" value="ECO:0007669"/>
    <property type="project" value="UniProtKB-UniRule"/>
</dbReference>
<dbReference type="PANTHER" id="PTHR10229">
    <property type="entry name" value="GTP-BINDING PROTEIN HFLX"/>
    <property type="match status" value="1"/>
</dbReference>
<keyword evidence="2 5" id="KW-0547">Nucleotide-binding</keyword>
<dbReference type="InterPro" id="IPR006073">
    <property type="entry name" value="GTP-bd"/>
</dbReference>
<evidence type="ECO:0000256" key="5">
    <source>
        <dbReference type="HAMAP-Rule" id="MF_00900"/>
    </source>
</evidence>
<dbReference type="Pfam" id="PF13167">
    <property type="entry name" value="GTP-bdg_N"/>
    <property type="match status" value="1"/>
</dbReference>
<comment type="cofactor">
    <cofactor evidence="7">
        <name>Mg(2+)</name>
        <dbReference type="ChEBI" id="CHEBI:18420"/>
    </cofactor>
</comment>
<keyword evidence="4 5" id="KW-0342">GTP-binding</keyword>
<dbReference type="Pfam" id="PF01926">
    <property type="entry name" value="MMR_HSR1"/>
    <property type="match status" value="1"/>
</dbReference>
<dbReference type="PIRSF" id="PIRSF006809">
    <property type="entry name" value="GTP-binding_hflX_prd"/>
    <property type="match status" value="1"/>
</dbReference>
<comment type="subcellular location">
    <subcellularLocation>
        <location evidence="5">Cytoplasm</location>
    </subcellularLocation>
    <text evidence="5">May associate with membranes.</text>
</comment>
<feature type="domain" description="Hflx-type G" evidence="9">
    <location>
        <begin position="191"/>
        <end position="368"/>
    </location>
</feature>
<proteinExistence type="inferred from homology"/>
<dbReference type="NCBIfam" id="TIGR00231">
    <property type="entry name" value="small_GTP"/>
    <property type="match status" value="1"/>
</dbReference>
<dbReference type="Gene3D" id="6.10.250.2860">
    <property type="match status" value="1"/>
</dbReference>
<organism evidence="10 11">
    <name type="scientific">Ignisphaera aggregans</name>
    <dbReference type="NCBI Taxonomy" id="334771"/>
    <lineage>
        <taxon>Archaea</taxon>
        <taxon>Thermoproteota</taxon>
        <taxon>Thermoprotei</taxon>
        <taxon>Desulfurococcales</taxon>
        <taxon>Desulfurococcaceae</taxon>
        <taxon>Ignisphaera</taxon>
    </lineage>
</organism>
<dbReference type="EMBL" id="DQTV01000097">
    <property type="protein sequence ID" value="HIP57414.1"/>
    <property type="molecule type" value="Genomic_DNA"/>
</dbReference>
<keyword evidence="1 7" id="KW-0479">Metal-binding</keyword>